<dbReference type="Proteomes" id="UP000299102">
    <property type="component" value="Unassembled WGS sequence"/>
</dbReference>
<dbReference type="EMBL" id="BGZK01000922">
    <property type="protein sequence ID" value="GBP65189.1"/>
    <property type="molecule type" value="Genomic_DNA"/>
</dbReference>
<dbReference type="AlphaFoldDB" id="A0A4C1XSM5"/>
<reference evidence="1 2" key="1">
    <citation type="journal article" date="2019" name="Commun. Biol.">
        <title>The bagworm genome reveals a unique fibroin gene that provides high tensile strength.</title>
        <authorList>
            <person name="Kono N."/>
            <person name="Nakamura H."/>
            <person name="Ohtoshi R."/>
            <person name="Tomita M."/>
            <person name="Numata K."/>
            <person name="Arakawa K."/>
        </authorList>
    </citation>
    <scope>NUCLEOTIDE SEQUENCE [LARGE SCALE GENOMIC DNA]</scope>
</reference>
<name>A0A4C1XSM5_EUMVA</name>
<comment type="caution">
    <text evidence="1">The sequence shown here is derived from an EMBL/GenBank/DDBJ whole genome shotgun (WGS) entry which is preliminary data.</text>
</comment>
<accession>A0A4C1XSM5</accession>
<proteinExistence type="predicted"/>
<evidence type="ECO:0000313" key="2">
    <source>
        <dbReference type="Proteomes" id="UP000299102"/>
    </source>
</evidence>
<evidence type="ECO:0000313" key="1">
    <source>
        <dbReference type="EMBL" id="GBP65189.1"/>
    </source>
</evidence>
<organism evidence="1 2">
    <name type="scientific">Eumeta variegata</name>
    <name type="common">Bagworm moth</name>
    <name type="synonym">Eumeta japonica</name>
    <dbReference type="NCBI Taxonomy" id="151549"/>
    <lineage>
        <taxon>Eukaryota</taxon>
        <taxon>Metazoa</taxon>
        <taxon>Ecdysozoa</taxon>
        <taxon>Arthropoda</taxon>
        <taxon>Hexapoda</taxon>
        <taxon>Insecta</taxon>
        <taxon>Pterygota</taxon>
        <taxon>Neoptera</taxon>
        <taxon>Endopterygota</taxon>
        <taxon>Lepidoptera</taxon>
        <taxon>Glossata</taxon>
        <taxon>Ditrysia</taxon>
        <taxon>Tineoidea</taxon>
        <taxon>Psychidae</taxon>
        <taxon>Oiketicinae</taxon>
        <taxon>Eumeta</taxon>
    </lineage>
</organism>
<gene>
    <name evidence="1" type="ORF">EVAR_49996_1</name>
</gene>
<protein>
    <submittedName>
        <fullName evidence="1">Uncharacterized protein</fullName>
    </submittedName>
</protein>
<sequence length="128" mass="13935">MFHCSFSSAQDYENSIRRWIVRRRVLGSSVRCHNCTALQSGHNAFLRLAIPIASVSGGRVLKYETRATKTRSRGRRSPLTVVRIYGAGPISGLAPRADCAAAGPPGDAFHTFVFVVPVSVYTSRATNP</sequence>
<keyword evidence="2" id="KW-1185">Reference proteome</keyword>